<feature type="compositionally biased region" description="Low complexity" evidence="6">
    <location>
        <begin position="888"/>
        <end position="915"/>
    </location>
</feature>
<feature type="region of interest" description="Disordered" evidence="6">
    <location>
        <begin position="419"/>
        <end position="465"/>
    </location>
</feature>
<evidence type="ECO:0000313" key="9">
    <source>
        <dbReference type="Proteomes" id="UP000037923"/>
    </source>
</evidence>
<keyword evidence="2 5" id="KW-0547">Nucleotide-binding</keyword>
<dbReference type="SUPFAM" id="SSF56112">
    <property type="entry name" value="Protein kinase-like (PK-like)"/>
    <property type="match status" value="1"/>
</dbReference>
<evidence type="ECO:0000256" key="3">
    <source>
        <dbReference type="ARBA" id="ARBA00022777"/>
    </source>
</evidence>
<dbReference type="VEuPathDB" id="TriTrypDB:LpyrH10_14_0950"/>
<dbReference type="CDD" id="cd14014">
    <property type="entry name" value="STKc_PknB_like"/>
    <property type="match status" value="1"/>
</dbReference>
<dbReference type="InterPro" id="IPR017441">
    <property type="entry name" value="Protein_kinase_ATP_BS"/>
</dbReference>
<organism evidence="8 9">
    <name type="scientific">Leptomonas pyrrhocoris</name>
    <name type="common">Firebug parasite</name>
    <dbReference type="NCBI Taxonomy" id="157538"/>
    <lineage>
        <taxon>Eukaryota</taxon>
        <taxon>Discoba</taxon>
        <taxon>Euglenozoa</taxon>
        <taxon>Kinetoplastea</taxon>
        <taxon>Metakinetoplastina</taxon>
        <taxon>Trypanosomatida</taxon>
        <taxon>Trypanosomatidae</taxon>
        <taxon>Leishmaniinae</taxon>
        <taxon>Leptomonas</taxon>
    </lineage>
</organism>
<proteinExistence type="predicted"/>
<dbReference type="GO" id="GO:0005829">
    <property type="term" value="C:cytosol"/>
    <property type="evidence" value="ECO:0007669"/>
    <property type="project" value="TreeGrafter"/>
</dbReference>
<dbReference type="OMA" id="ARSFTYQ"/>
<feature type="region of interest" description="Disordered" evidence="6">
    <location>
        <begin position="124"/>
        <end position="170"/>
    </location>
</feature>
<dbReference type="PANTHER" id="PTHR24348">
    <property type="entry name" value="SERINE/THREONINE-PROTEIN KINASE UNC-51-RELATED"/>
    <property type="match status" value="1"/>
</dbReference>
<dbReference type="SMART" id="SM00220">
    <property type="entry name" value="S_TKc"/>
    <property type="match status" value="1"/>
</dbReference>
<protein>
    <recommendedName>
        <fullName evidence="7">Protein kinase domain-containing protein</fullName>
    </recommendedName>
</protein>
<dbReference type="OrthoDB" id="4062651at2759"/>
<feature type="compositionally biased region" description="Basic and acidic residues" evidence="6">
    <location>
        <begin position="419"/>
        <end position="453"/>
    </location>
</feature>
<dbReference type="GO" id="GO:0010506">
    <property type="term" value="P:regulation of autophagy"/>
    <property type="evidence" value="ECO:0007669"/>
    <property type="project" value="InterPro"/>
</dbReference>
<evidence type="ECO:0000256" key="4">
    <source>
        <dbReference type="ARBA" id="ARBA00022840"/>
    </source>
</evidence>
<dbReference type="InterPro" id="IPR045269">
    <property type="entry name" value="Atg1-like"/>
</dbReference>
<evidence type="ECO:0000256" key="5">
    <source>
        <dbReference type="PROSITE-ProRule" id="PRU10141"/>
    </source>
</evidence>
<dbReference type="InterPro" id="IPR000719">
    <property type="entry name" value="Prot_kinase_dom"/>
</dbReference>
<feature type="region of interest" description="Disordered" evidence="6">
    <location>
        <begin position="64"/>
        <end position="96"/>
    </location>
</feature>
<dbReference type="InterPro" id="IPR011009">
    <property type="entry name" value="Kinase-like_dom_sf"/>
</dbReference>
<dbReference type="AlphaFoldDB" id="A0A0M9FXY9"/>
<evidence type="ECO:0000256" key="6">
    <source>
        <dbReference type="SAM" id="MobiDB-lite"/>
    </source>
</evidence>
<dbReference type="Gene3D" id="1.10.510.10">
    <property type="entry name" value="Transferase(Phosphotransferase) domain 1"/>
    <property type="match status" value="1"/>
</dbReference>
<feature type="domain" description="Protein kinase" evidence="7">
    <location>
        <begin position="24"/>
        <end position="402"/>
    </location>
</feature>
<reference evidence="8 9" key="1">
    <citation type="submission" date="2015-07" db="EMBL/GenBank/DDBJ databases">
        <title>High-quality genome of monoxenous trypanosomatid Leptomonas pyrrhocoris.</title>
        <authorList>
            <person name="Flegontov P."/>
            <person name="Butenko A."/>
            <person name="Firsov S."/>
            <person name="Vlcek C."/>
            <person name="Logacheva M.D."/>
            <person name="Field M."/>
            <person name="Filatov D."/>
            <person name="Flegontova O."/>
            <person name="Gerasimov E."/>
            <person name="Jackson A.P."/>
            <person name="Kelly S."/>
            <person name="Opperdoes F."/>
            <person name="O'Reilly A."/>
            <person name="Votypka J."/>
            <person name="Yurchenko V."/>
            <person name="Lukes J."/>
        </authorList>
    </citation>
    <scope>NUCLEOTIDE SEQUENCE [LARGE SCALE GENOMIC DNA]</scope>
    <source>
        <strain evidence="8">H10</strain>
    </source>
</reference>
<dbReference type="GeneID" id="26906669"/>
<evidence type="ECO:0000256" key="1">
    <source>
        <dbReference type="ARBA" id="ARBA00022679"/>
    </source>
</evidence>
<evidence type="ECO:0000313" key="8">
    <source>
        <dbReference type="EMBL" id="KPA78219.1"/>
    </source>
</evidence>
<gene>
    <name evidence="8" type="ORF">ABB37_06380</name>
</gene>
<feature type="compositionally biased region" description="Basic and acidic residues" evidence="6">
    <location>
        <begin position="841"/>
        <end position="861"/>
    </location>
</feature>
<feature type="region of interest" description="Disordered" evidence="6">
    <location>
        <begin position="829"/>
        <end position="915"/>
    </location>
</feature>
<keyword evidence="9" id="KW-1185">Reference proteome</keyword>
<dbReference type="RefSeq" id="XP_015656658.1">
    <property type="nucleotide sequence ID" value="XM_015804680.1"/>
</dbReference>
<comment type="caution">
    <text evidence="8">The sequence shown here is derived from an EMBL/GenBank/DDBJ whole genome shotgun (WGS) entry which is preliminary data.</text>
</comment>
<dbReference type="GO" id="GO:0005776">
    <property type="term" value="C:autophagosome"/>
    <property type="evidence" value="ECO:0007669"/>
    <property type="project" value="TreeGrafter"/>
</dbReference>
<dbReference type="PROSITE" id="PS00108">
    <property type="entry name" value="PROTEIN_KINASE_ST"/>
    <property type="match status" value="1"/>
</dbReference>
<dbReference type="EMBL" id="LGTL01000014">
    <property type="protein sequence ID" value="KPA78219.1"/>
    <property type="molecule type" value="Genomic_DNA"/>
</dbReference>
<feature type="compositionally biased region" description="Acidic residues" evidence="6">
    <location>
        <begin position="862"/>
        <end position="871"/>
    </location>
</feature>
<evidence type="ECO:0000259" key="7">
    <source>
        <dbReference type="PROSITE" id="PS50011"/>
    </source>
</evidence>
<evidence type="ECO:0000256" key="2">
    <source>
        <dbReference type="ARBA" id="ARBA00022741"/>
    </source>
</evidence>
<dbReference type="PROSITE" id="PS50011">
    <property type="entry name" value="PROTEIN_KINASE_DOM"/>
    <property type="match status" value="1"/>
</dbReference>
<dbReference type="Pfam" id="PF00069">
    <property type="entry name" value="Pkinase"/>
    <property type="match status" value="2"/>
</dbReference>
<dbReference type="InterPro" id="IPR008271">
    <property type="entry name" value="Ser/Thr_kinase_AS"/>
</dbReference>
<dbReference type="Gene3D" id="3.30.200.20">
    <property type="entry name" value="Phosphorylase Kinase, domain 1"/>
    <property type="match status" value="1"/>
</dbReference>
<accession>A0A0M9FXY9</accession>
<feature type="binding site" evidence="5">
    <location>
        <position position="53"/>
    </location>
    <ligand>
        <name>ATP</name>
        <dbReference type="ChEBI" id="CHEBI:30616"/>
    </ligand>
</feature>
<feature type="compositionally biased region" description="Low complexity" evidence="6">
    <location>
        <begin position="454"/>
        <end position="465"/>
    </location>
</feature>
<dbReference type="Proteomes" id="UP000037923">
    <property type="component" value="Unassembled WGS sequence"/>
</dbReference>
<dbReference type="GO" id="GO:0004674">
    <property type="term" value="F:protein serine/threonine kinase activity"/>
    <property type="evidence" value="ECO:0007669"/>
    <property type="project" value="InterPro"/>
</dbReference>
<dbReference type="GO" id="GO:0005524">
    <property type="term" value="F:ATP binding"/>
    <property type="evidence" value="ECO:0007669"/>
    <property type="project" value="UniProtKB-UniRule"/>
</dbReference>
<keyword evidence="1" id="KW-0808">Transferase</keyword>
<dbReference type="PANTHER" id="PTHR24348:SF22">
    <property type="entry name" value="NON-SPECIFIC SERINE_THREONINE PROTEIN KINASE"/>
    <property type="match status" value="1"/>
</dbReference>
<sequence>MITPSHPRRTRKEVRLGKNPDVVYCEEDRIGQGQFGTVYRGRCPATDTVVAVKMLRDIPAVGVSEAASTCRPDRTTAPEADGRENSTSTPKPRPRFPSELELLWALRGDHCPNIVHVLSVWNKPRKHHSTGGTTSAERRSSSGGGNDGSPPPSSTSTAASSPRRADTHERHSNMYVLVTEYCEGGDLQHRLQALDSNVPTHVARSFTYQLCNALYTLKRRRIVHRDIKPANLLLTSRDWETATLKVGDFGMAKAAPAPTAVRKGEGAAAAEANTEDSDAAAGLMHDVDGDESNPLPSTLFYSEVGTPMYMSPERIAGQPYDYKADVYSAGMVLLEMLLGSCVRVTRVSQLRTMVPETIQRIRRRYTAKGGEAPVWLDLVQKMTATDPAQRYSVEEVLRHPWFAAGVGPALPPLTFELPSEEREMEKEPAAAEDAGRDGGRSVEDARLTGHDGAADQAEAAAPLKSAATDAAATASAKHAVHDATAVLPPPIHTEADRQEENDAGISTPARGEHRQGPPSSWSLLGVCTGIELQHNTARCVCTGPTPKSKHSGLASVNHVATATTAAAAVSAAAALALPAACGPHVITHAVRGFVDSVYLYALQDELDPVGGLTLISFLVELVQNGFGAYLECLESLGSGGGAGTSTTATAGTDGPSALENSSGVCIDGHRFVVKEVGGLPEVWQRLMVRLSHAKTVYTAQLPPRMLQNAALWRRRVLRTTTGGAAAAEDGVKDADAEDSNLYAASTSSSEEEAAMPGLPNVASITNVAAAAHGPMLLPAAATTTTTAAAAAAGGAGSPPLRAYTLSTRAEQLIFEKAVDYLQSEALAVLMTPPTLPPPPQDCREEGQRRMGEPSGDRRDLDTTDCLEEEEEASKIRHSRVAPVPPSPSASSSRRLSSTTTAGANTSAAASTAHAAMPPHRGIALLRVLLQRAVLSVAQVGLEPEGPFAARSPPLEPSAVSPVVVVTPRGDAVNNPFAAPTRTSSPSSTTVTAAVAAVAPSTNSWEGGETEAGGYAFVVQVPVYATLQRTDVEVVENLLCAATRVFTNCQRSA</sequence>
<keyword evidence="4 5" id="KW-0067">ATP-binding</keyword>
<dbReference type="GO" id="GO:0000045">
    <property type="term" value="P:autophagosome assembly"/>
    <property type="evidence" value="ECO:0007669"/>
    <property type="project" value="TreeGrafter"/>
</dbReference>
<name>A0A0M9FXY9_LEPPY</name>
<dbReference type="GO" id="GO:0016020">
    <property type="term" value="C:membrane"/>
    <property type="evidence" value="ECO:0007669"/>
    <property type="project" value="TreeGrafter"/>
</dbReference>
<feature type="region of interest" description="Disordered" evidence="6">
    <location>
        <begin position="493"/>
        <end position="520"/>
    </location>
</feature>
<feature type="compositionally biased region" description="Basic and acidic residues" evidence="6">
    <location>
        <begin position="71"/>
        <end position="84"/>
    </location>
</feature>
<dbReference type="PROSITE" id="PS00107">
    <property type="entry name" value="PROTEIN_KINASE_ATP"/>
    <property type="match status" value="1"/>
</dbReference>
<keyword evidence="3" id="KW-0418">Kinase</keyword>
<dbReference type="GO" id="GO:0000407">
    <property type="term" value="C:phagophore assembly site"/>
    <property type="evidence" value="ECO:0007669"/>
    <property type="project" value="TreeGrafter"/>
</dbReference>